<dbReference type="STRING" id="42251.A0A2T6ZQQ2"/>
<evidence type="ECO:0000256" key="9">
    <source>
        <dbReference type="SAM" id="SignalP"/>
    </source>
</evidence>
<dbReference type="OrthoDB" id="536211at2759"/>
<dbReference type="PANTHER" id="PTHR47466:SF1">
    <property type="entry name" value="METALLOPROTEASE MEP1 (AFU_ORTHOLOGUE AFUA_1G07730)-RELATED"/>
    <property type="match status" value="1"/>
</dbReference>
<keyword evidence="6" id="KW-0862">Zinc</keyword>
<dbReference type="Gene3D" id="3.40.390.10">
    <property type="entry name" value="Collagenase (Catalytic Domain)"/>
    <property type="match status" value="1"/>
</dbReference>
<dbReference type="GO" id="GO:0008237">
    <property type="term" value="F:metallopeptidase activity"/>
    <property type="evidence" value="ECO:0007669"/>
    <property type="project" value="UniProtKB-KW"/>
</dbReference>
<dbReference type="InterPro" id="IPR008754">
    <property type="entry name" value="Peptidase_M43"/>
</dbReference>
<sequence length="271" mass="29953">MKFSFSLIFSLAVFATARKCGTPEPSQEHLEASQTFAQGAADVENNRQATEAAPITISVWFHVLRAGTLVSQGNIPDSQITAQLDVMNNDYTSTRFKFTLAGITRTTNPSWFYEYDTGSMRAALRRGDYKTLNLYSQNLTNDNFGYCNFPNKPTASVIQDDGCAIHYDTTPGGSIENYNLGRTATHETGHWLGLYHTFEGGCTGGDYISDTPAIKTPTKGCPAGKNTCTGPSYPGDDPIHNFMDWSYDACMTEFTPGQATRMVQMWKKYRA</sequence>
<comment type="caution">
    <text evidence="11">The sequence shown here is derived from an EMBL/GenBank/DDBJ whole genome shotgun (WGS) entry which is preliminary data.</text>
</comment>
<evidence type="ECO:0000259" key="10">
    <source>
        <dbReference type="Pfam" id="PF05572"/>
    </source>
</evidence>
<keyword evidence="4 9" id="KW-0732">Signal</keyword>
<accession>A0A2T6ZQQ2</accession>
<protein>
    <submittedName>
        <fullName evidence="11">Extracellular metalloprotease</fullName>
    </submittedName>
</protein>
<evidence type="ECO:0000256" key="7">
    <source>
        <dbReference type="ARBA" id="ARBA00023049"/>
    </source>
</evidence>
<evidence type="ECO:0000256" key="8">
    <source>
        <dbReference type="ARBA" id="ARBA00023157"/>
    </source>
</evidence>
<dbReference type="AlphaFoldDB" id="A0A2T6ZQQ2"/>
<organism evidence="11 12">
    <name type="scientific">Tuber borchii</name>
    <name type="common">White truffle</name>
    <dbReference type="NCBI Taxonomy" id="42251"/>
    <lineage>
        <taxon>Eukaryota</taxon>
        <taxon>Fungi</taxon>
        <taxon>Dikarya</taxon>
        <taxon>Ascomycota</taxon>
        <taxon>Pezizomycotina</taxon>
        <taxon>Pezizomycetes</taxon>
        <taxon>Pezizales</taxon>
        <taxon>Tuberaceae</taxon>
        <taxon>Tuber</taxon>
    </lineage>
</organism>
<evidence type="ECO:0000256" key="1">
    <source>
        <dbReference type="ARBA" id="ARBA00008721"/>
    </source>
</evidence>
<keyword evidence="3" id="KW-0479">Metal-binding</keyword>
<reference evidence="11 12" key="1">
    <citation type="submission" date="2017-04" db="EMBL/GenBank/DDBJ databases">
        <title>Draft genome sequence of Tuber borchii Vittad., a whitish edible truffle.</title>
        <authorList>
            <consortium name="DOE Joint Genome Institute"/>
            <person name="Murat C."/>
            <person name="Kuo A."/>
            <person name="Barry K.W."/>
            <person name="Clum A."/>
            <person name="Dockter R.B."/>
            <person name="Fauchery L."/>
            <person name="Iotti M."/>
            <person name="Kohler A."/>
            <person name="Labutti K."/>
            <person name="Lindquist E.A."/>
            <person name="Lipzen A."/>
            <person name="Ohm R.A."/>
            <person name="Wang M."/>
            <person name="Grigoriev I.V."/>
            <person name="Zambonelli A."/>
            <person name="Martin F.M."/>
        </authorList>
    </citation>
    <scope>NUCLEOTIDE SEQUENCE [LARGE SCALE GENOMIC DNA]</scope>
    <source>
        <strain evidence="11 12">Tbo3840</strain>
    </source>
</reference>
<dbReference type="CDD" id="cd04275">
    <property type="entry name" value="ZnMc_pappalysin_like"/>
    <property type="match status" value="1"/>
</dbReference>
<evidence type="ECO:0000313" key="12">
    <source>
        <dbReference type="Proteomes" id="UP000244722"/>
    </source>
</evidence>
<evidence type="ECO:0000256" key="4">
    <source>
        <dbReference type="ARBA" id="ARBA00022729"/>
    </source>
</evidence>
<dbReference type="Pfam" id="PF05572">
    <property type="entry name" value="Peptidase_M43"/>
    <property type="match status" value="1"/>
</dbReference>
<dbReference type="Proteomes" id="UP000244722">
    <property type="component" value="Unassembled WGS sequence"/>
</dbReference>
<dbReference type="InterPro" id="IPR024079">
    <property type="entry name" value="MetalloPept_cat_dom_sf"/>
</dbReference>
<evidence type="ECO:0000313" key="11">
    <source>
        <dbReference type="EMBL" id="PUU77819.1"/>
    </source>
</evidence>
<evidence type="ECO:0000256" key="3">
    <source>
        <dbReference type="ARBA" id="ARBA00022723"/>
    </source>
</evidence>
<feature type="domain" description="Peptidase M43 pregnancy-associated plasma-A" evidence="10">
    <location>
        <begin position="128"/>
        <end position="265"/>
    </location>
</feature>
<keyword evidence="2 11" id="KW-0645">Protease</keyword>
<keyword evidence="8" id="KW-1015">Disulfide bond</keyword>
<keyword evidence="5" id="KW-0378">Hydrolase</keyword>
<keyword evidence="7 11" id="KW-0482">Metalloprotease</keyword>
<gene>
    <name evidence="11" type="ORF">B9Z19DRAFT_1101683</name>
</gene>
<proteinExistence type="inferred from homology"/>
<name>A0A2T6ZQQ2_TUBBO</name>
<dbReference type="EMBL" id="NESQ01000139">
    <property type="protein sequence ID" value="PUU77819.1"/>
    <property type="molecule type" value="Genomic_DNA"/>
</dbReference>
<dbReference type="SUPFAM" id="SSF55486">
    <property type="entry name" value="Metalloproteases ('zincins'), catalytic domain"/>
    <property type="match status" value="1"/>
</dbReference>
<feature type="chain" id="PRO_5015661082" evidence="9">
    <location>
        <begin position="18"/>
        <end position="271"/>
    </location>
</feature>
<feature type="signal peptide" evidence="9">
    <location>
        <begin position="1"/>
        <end position="17"/>
    </location>
</feature>
<keyword evidence="12" id="KW-1185">Reference proteome</keyword>
<dbReference type="PANTHER" id="PTHR47466">
    <property type="match status" value="1"/>
</dbReference>
<comment type="similarity">
    <text evidence="1">Belongs to the peptidase M43B family.</text>
</comment>
<dbReference type="GO" id="GO:0046872">
    <property type="term" value="F:metal ion binding"/>
    <property type="evidence" value="ECO:0007669"/>
    <property type="project" value="UniProtKB-KW"/>
</dbReference>
<evidence type="ECO:0000256" key="2">
    <source>
        <dbReference type="ARBA" id="ARBA00022670"/>
    </source>
</evidence>
<evidence type="ECO:0000256" key="5">
    <source>
        <dbReference type="ARBA" id="ARBA00022801"/>
    </source>
</evidence>
<evidence type="ECO:0000256" key="6">
    <source>
        <dbReference type="ARBA" id="ARBA00022833"/>
    </source>
</evidence>
<dbReference type="GO" id="GO:0006508">
    <property type="term" value="P:proteolysis"/>
    <property type="evidence" value="ECO:0007669"/>
    <property type="project" value="UniProtKB-KW"/>
</dbReference>